<dbReference type="VEuPathDB" id="FungiDB:TSTA_057680"/>
<dbReference type="RefSeq" id="XP_002487390.1">
    <property type="nucleotide sequence ID" value="XM_002487345.1"/>
</dbReference>
<gene>
    <name evidence="2" type="ORF">TSTA_057680</name>
</gene>
<organism evidence="2 3">
    <name type="scientific">Talaromyces stipitatus (strain ATCC 10500 / CBS 375.48 / QM 6759 / NRRL 1006)</name>
    <name type="common">Penicillium stipitatum</name>
    <dbReference type="NCBI Taxonomy" id="441959"/>
    <lineage>
        <taxon>Eukaryota</taxon>
        <taxon>Fungi</taxon>
        <taxon>Dikarya</taxon>
        <taxon>Ascomycota</taxon>
        <taxon>Pezizomycotina</taxon>
        <taxon>Eurotiomycetes</taxon>
        <taxon>Eurotiomycetidae</taxon>
        <taxon>Eurotiales</taxon>
        <taxon>Trichocomaceae</taxon>
        <taxon>Talaromyces</taxon>
        <taxon>Talaromyces sect. Talaromyces</taxon>
    </lineage>
</organism>
<sequence length="186" mass="18745">MFRWTPGLWFSSNVRVHNSSPSIAQPLTLLFQVLKMRFTLPTIAFLTIVTGALAGSGEGNNHQQYSKHVSSMAHSTTLSHETVTTPIPTHSSKAVTPSKTSAVPSKSSFAVNPSKSAGGGSNSGHGGSGSGSGSDSGSESGSGGEEGGSETAPTYVPGNPAARIDAQEATFLGAALGALGAFVALV</sequence>
<dbReference type="InParanoid" id="B8MRU5"/>
<proteinExistence type="predicted"/>
<dbReference type="GeneID" id="8108904"/>
<dbReference type="OMA" id="NVRVHNS"/>
<dbReference type="Proteomes" id="UP000001745">
    <property type="component" value="Unassembled WGS sequence"/>
</dbReference>
<feature type="region of interest" description="Disordered" evidence="1">
    <location>
        <begin position="59"/>
        <end position="161"/>
    </location>
</feature>
<protein>
    <submittedName>
        <fullName evidence="2">Uncharacterized protein</fullName>
    </submittedName>
</protein>
<dbReference type="HOGENOM" id="CLU_1603311_0_0_1"/>
<keyword evidence="3" id="KW-1185">Reference proteome</keyword>
<evidence type="ECO:0000256" key="1">
    <source>
        <dbReference type="SAM" id="MobiDB-lite"/>
    </source>
</evidence>
<reference evidence="3" key="1">
    <citation type="journal article" date="2015" name="Genome Announc.">
        <title>Genome sequence of the AIDS-associated pathogen Penicillium marneffei (ATCC18224) and its near taxonomic relative Talaromyces stipitatus (ATCC10500).</title>
        <authorList>
            <person name="Nierman W.C."/>
            <person name="Fedorova-Abrams N.D."/>
            <person name="Andrianopoulos A."/>
        </authorList>
    </citation>
    <scope>NUCLEOTIDE SEQUENCE [LARGE SCALE GENOMIC DNA]</scope>
    <source>
        <strain evidence="3">ATCC 10500 / CBS 375.48 / QM 6759 / NRRL 1006</strain>
    </source>
</reference>
<feature type="compositionally biased region" description="Polar residues" evidence="1">
    <location>
        <begin position="59"/>
        <end position="113"/>
    </location>
</feature>
<dbReference type="EMBL" id="EQ962659">
    <property type="protein sequence ID" value="EED13279.1"/>
    <property type="molecule type" value="Genomic_DNA"/>
</dbReference>
<feature type="compositionally biased region" description="Gly residues" evidence="1">
    <location>
        <begin position="117"/>
        <end position="146"/>
    </location>
</feature>
<evidence type="ECO:0000313" key="3">
    <source>
        <dbReference type="Proteomes" id="UP000001745"/>
    </source>
</evidence>
<dbReference type="STRING" id="441959.B8MRU5"/>
<accession>B8MRU5</accession>
<name>B8MRU5_TALSN</name>
<evidence type="ECO:0000313" key="2">
    <source>
        <dbReference type="EMBL" id="EED13279.1"/>
    </source>
</evidence>
<dbReference type="AlphaFoldDB" id="B8MRU5"/>